<proteinExistence type="predicted"/>
<dbReference type="EMBL" id="CP001110">
    <property type="protein sequence ID" value="ACF43804.1"/>
    <property type="molecule type" value="Genomic_DNA"/>
</dbReference>
<evidence type="ECO:0000313" key="3">
    <source>
        <dbReference type="Proteomes" id="UP000002724"/>
    </source>
</evidence>
<dbReference type="RefSeq" id="WP_012508292.1">
    <property type="nucleotide sequence ID" value="NC_011060.1"/>
</dbReference>
<evidence type="ECO:0000259" key="1">
    <source>
        <dbReference type="Pfam" id="PF10047"/>
    </source>
</evidence>
<name>B4SAB8_PELPB</name>
<keyword evidence="3" id="KW-1185">Reference proteome</keyword>
<organism evidence="2 3">
    <name type="scientific">Pelodictyon phaeoclathratiforme (strain DSM 5477 / BU-1)</name>
    <dbReference type="NCBI Taxonomy" id="324925"/>
    <lineage>
        <taxon>Bacteria</taxon>
        <taxon>Pseudomonadati</taxon>
        <taxon>Chlorobiota</taxon>
        <taxon>Chlorobiia</taxon>
        <taxon>Chlorobiales</taxon>
        <taxon>Chlorobiaceae</taxon>
        <taxon>Chlorobium/Pelodictyon group</taxon>
        <taxon>Pelodictyon</taxon>
    </lineage>
</organism>
<protein>
    <recommendedName>
        <fullName evidence="1">DUF2281 domain-containing protein</fullName>
    </recommendedName>
</protein>
<dbReference type="eggNOG" id="ENOG502ZUDQ">
    <property type="taxonomic scope" value="Bacteria"/>
</dbReference>
<dbReference type="InterPro" id="IPR018739">
    <property type="entry name" value="DUF2281"/>
</dbReference>
<feature type="domain" description="DUF2281" evidence="1">
    <location>
        <begin position="6"/>
        <end position="67"/>
    </location>
</feature>
<sequence length="73" mass="8272">MTTAEKLYKTAQELPESVVAEILDFAEFLQNKTVKKNTANREVLIDIAGGLETSTTFSGDPLEIQKRLRDEWE</sequence>
<gene>
    <name evidence="2" type="ordered locus">Ppha_1555</name>
</gene>
<dbReference type="AlphaFoldDB" id="B4SAB8"/>
<reference evidence="2 3" key="1">
    <citation type="submission" date="2008-06" db="EMBL/GenBank/DDBJ databases">
        <title>Complete sequence of Pelodictyon phaeoclathratiforme BU-1.</title>
        <authorList>
            <consortium name="US DOE Joint Genome Institute"/>
            <person name="Lucas S."/>
            <person name="Copeland A."/>
            <person name="Lapidus A."/>
            <person name="Glavina del Rio T."/>
            <person name="Dalin E."/>
            <person name="Tice H."/>
            <person name="Bruce D."/>
            <person name="Goodwin L."/>
            <person name="Pitluck S."/>
            <person name="Schmutz J."/>
            <person name="Larimer F."/>
            <person name="Land M."/>
            <person name="Hauser L."/>
            <person name="Kyrpides N."/>
            <person name="Mikhailova N."/>
            <person name="Liu Z."/>
            <person name="Li T."/>
            <person name="Zhao F."/>
            <person name="Overmann J."/>
            <person name="Bryant D.A."/>
            <person name="Richardson P."/>
        </authorList>
    </citation>
    <scope>NUCLEOTIDE SEQUENCE [LARGE SCALE GENOMIC DNA]</scope>
    <source>
        <strain evidence="3">DSM 5477 / BU-1</strain>
    </source>
</reference>
<dbReference type="STRING" id="324925.Ppha_1555"/>
<dbReference type="OrthoDB" id="9182357at2"/>
<dbReference type="KEGG" id="pph:Ppha_1555"/>
<accession>B4SAB8</accession>
<dbReference type="Pfam" id="PF10047">
    <property type="entry name" value="DUF2281"/>
    <property type="match status" value="1"/>
</dbReference>
<dbReference type="HOGENOM" id="CLU_2681009_0_0_10"/>
<dbReference type="Proteomes" id="UP000002724">
    <property type="component" value="Chromosome"/>
</dbReference>
<evidence type="ECO:0000313" key="2">
    <source>
        <dbReference type="EMBL" id="ACF43804.1"/>
    </source>
</evidence>